<name>A0A803Q5Q8_CANSA</name>
<dbReference type="AlphaFoldDB" id="A0A803Q5Q8"/>
<dbReference type="Proteomes" id="UP000596661">
    <property type="component" value="Chromosome 7"/>
</dbReference>
<dbReference type="Pfam" id="PF00078">
    <property type="entry name" value="RVT_1"/>
    <property type="match status" value="1"/>
</dbReference>
<sequence>MNNNISSLKDSKGILRHWDTGLDTVMVDYYQNLFTVEATSWNEVLDCVVPTVRNKHNEELLRPILDQEVKEAVFQMHPDKSSGPDRMNPKFYQKYWSIVGNDVINTHYLKRKQVDKDGFMALKFDLSKAYDRVDWHFLCARLTRMGFADKWVRLIFGCLASVKYQIVSSGRTMGPIVPSRGLREGDPISPYLFLVCTEAFSVLIRKYEERKWLHGCKVANGAPSISHMLFADDSFLYCKATREEVNRVQQLLDSFATATGQHVNFGKSFVFFSTNTSSTMRLSICNRLGITEASEHNKYLGLPSIVGRNKNVIFGYLKDKVQKRIQS</sequence>
<dbReference type="PANTHER" id="PTHR33116">
    <property type="entry name" value="REVERSE TRANSCRIPTASE ZINC-BINDING DOMAIN-CONTAINING PROTEIN-RELATED-RELATED"/>
    <property type="match status" value="1"/>
</dbReference>
<keyword evidence="3" id="KW-1185">Reference proteome</keyword>
<feature type="domain" description="Reverse transcriptase" evidence="1">
    <location>
        <begin position="115"/>
        <end position="302"/>
    </location>
</feature>
<dbReference type="PANTHER" id="PTHR33116:SF86">
    <property type="entry name" value="REVERSE TRANSCRIPTASE DOMAIN-CONTAINING PROTEIN"/>
    <property type="match status" value="1"/>
</dbReference>
<dbReference type="CDD" id="cd01650">
    <property type="entry name" value="RT_nLTR_like"/>
    <property type="match status" value="1"/>
</dbReference>
<evidence type="ECO:0000259" key="1">
    <source>
        <dbReference type="Pfam" id="PF00078"/>
    </source>
</evidence>
<evidence type="ECO:0000313" key="3">
    <source>
        <dbReference type="Proteomes" id="UP000596661"/>
    </source>
</evidence>
<proteinExistence type="predicted"/>
<dbReference type="EMBL" id="UZAU01000640">
    <property type="status" value="NOT_ANNOTATED_CDS"/>
    <property type="molecule type" value="Genomic_DNA"/>
</dbReference>
<dbReference type="EnsemblPlants" id="evm.model.07.613">
    <property type="protein sequence ID" value="cds.evm.model.07.613"/>
    <property type="gene ID" value="evm.TU.07.613"/>
</dbReference>
<reference evidence="2" key="1">
    <citation type="submission" date="2018-11" db="EMBL/GenBank/DDBJ databases">
        <authorList>
            <person name="Grassa J C."/>
        </authorList>
    </citation>
    <scope>NUCLEOTIDE SEQUENCE [LARGE SCALE GENOMIC DNA]</scope>
</reference>
<accession>A0A803Q5Q8</accession>
<dbReference type="InterPro" id="IPR000477">
    <property type="entry name" value="RT_dom"/>
</dbReference>
<protein>
    <recommendedName>
        <fullName evidence="1">Reverse transcriptase domain-containing protein</fullName>
    </recommendedName>
</protein>
<organism evidence="2 3">
    <name type="scientific">Cannabis sativa</name>
    <name type="common">Hemp</name>
    <name type="synonym">Marijuana</name>
    <dbReference type="NCBI Taxonomy" id="3483"/>
    <lineage>
        <taxon>Eukaryota</taxon>
        <taxon>Viridiplantae</taxon>
        <taxon>Streptophyta</taxon>
        <taxon>Embryophyta</taxon>
        <taxon>Tracheophyta</taxon>
        <taxon>Spermatophyta</taxon>
        <taxon>Magnoliopsida</taxon>
        <taxon>eudicotyledons</taxon>
        <taxon>Gunneridae</taxon>
        <taxon>Pentapetalae</taxon>
        <taxon>rosids</taxon>
        <taxon>fabids</taxon>
        <taxon>Rosales</taxon>
        <taxon>Cannabaceae</taxon>
        <taxon>Cannabis</taxon>
    </lineage>
</organism>
<reference evidence="2" key="2">
    <citation type="submission" date="2021-03" db="UniProtKB">
        <authorList>
            <consortium name="EnsemblPlants"/>
        </authorList>
    </citation>
    <scope>IDENTIFICATION</scope>
</reference>
<evidence type="ECO:0000313" key="2">
    <source>
        <dbReference type="EnsemblPlants" id="cds.evm.model.07.613"/>
    </source>
</evidence>
<dbReference type="Gramene" id="evm.model.07.613">
    <property type="protein sequence ID" value="cds.evm.model.07.613"/>
    <property type="gene ID" value="evm.TU.07.613"/>
</dbReference>